<comment type="caution">
    <text evidence="2">The sequence shown here is derived from an EMBL/GenBank/DDBJ whole genome shotgun (WGS) entry which is preliminary data.</text>
</comment>
<evidence type="ECO:0000313" key="3">
    <source>
        <dbReference type="Proteomes" id="UP000326759"/>
    </source>
</evidence>
<keyword evidence="2" id="KW-0675">Receptor</keyword>
<dbReference type="Pfam" id="PF02931">
    <property type="entry name" value="Neur_chan_LBD"/>
    <property type="match status" value="1"/>
</dbReference>
<dbReference type="GO" id="GO:0005230">
    <property type="term" value="F:extracellular ligand-gated monoatomic ion channel activity"/>
    <property type="evidence" value="ECO:0007669"/>
    <property type="project" value="InterPro"/>
</dbReference>
<dbReference type="Gene3D" id="2.70.170.10">
    <property type="entry name" value="Neurotransmitter-gated ion-channel ligand-binding domain"/>
    <property type="match status" value="1"/>
</dbReference>
<feature type="non-terminal residue" evidence="2">
    <location>
        <position position="1"/>
    </location>
</feature>
<evidence type="ECO:0000259" key="1">
    <source>
        <dbReference type="Pfam" id="PF02931"/>
    </source>
</evidence>
<reference evidence="2 3" key="1">
    <citation type="journal article" date="2019" name="PLoS Biol.">
        <title>Sex chromosomes control vertical transmission of feminizing Wolbachia symbionts in an isopod.</title>
        <authorList>
            <person name="Becking T."/>
            <person name="Chebbi M.A."/>
            <person name="Giraud I."/>
            <person name="Moumen B."/>
            <person name="Laverre T."/>
            <person name="Caubet Y."/>
            <person name="Peccoud J."/>
            <person name="Gilbert C."/>
            <person name="Cordaux R."/>
        </authorList>
    </citation>
    <scope>NUCLEOTIDE SEQUENCE [LARGE SCALE GENOMIC DNA]</scope>
    <source>
        <strain evidence="2">ANa2</strain>
        <tissue evidence="2">Whole body excluding digestive tract and cuticle</tissue>
    </source>
</reference>
<dbReference type="AlphaFoldDB" id="A0A5N5TNU7"/>
<feature type="domain" description="Neurotransmitter-gated ion-channel ligand-binding" evidence="1">
    <location>
        <begin position="10"/>
        <end position="118"/>
    </location>
</feature>
<organism evidence="2 3">
    <name type="scientific">Armadillidium nasatum</name>
    <dbReference type="NCBI Taxonomy" id="96803"/>
    <lineage>
        <taxon>Eukaryota</taxon>
        <taxon>Metazoa</taxon>
        <taxon>Ecdysozoa</taxon>
        <taxon>Arthropoda</taxon>
        <taxon>Crustacea</taxon>
        <taxon>Multicrustacea</taxon>
        <taxon>Malacostraca</taxon>
        <taxon>Eumalacostraca</taxon>
        <taxon>Peracarida</taxon>
        <taxon>Isopoda</taxon>
        <taxon>Oniscidea</taxon>
        <taxon>Crinocheta</taxon>
        <taxon>Armadillidiidae</taxon>
        <taxon>Armadillidium</taxon>
    </lineage>
</organism>
<feature type="non-terminal residue" evidence="2">
    <location>
        <position position="130"/>
    </location>
</feature>
<protein>
    <submittedName>
        <fullName evidence="2">Acetylcholine receptor subunit alpha-like</fullName>
    </submittedName>
</protein>
<dbReference type="InterPro" id="IPR006202">
    <property type="entry name" value="Neur_chan_lig-bd"/>
</dbReference>
<dbReference type="InterPro" id="IPR036734">
    <property type="entry name" value="Neur_chan_lig-bd_sf"/>
</dbReference>
<dbReference type="EMBL" id="SEYY01000186">
    <property type="protein sequence ID" value="KAB7507845.1"/>
    <property type="molecule type" value="Genomic_DNA"/>
</dbReference>
<proteinExistence type="predicted"/>
<accession>A0A5N5TNU7</accession>
<gene>
    <name evidence="2" type="primary">ARA1</name>
    <name evidence="2" type="ORF">Anas_05514</name>
</gene>
<dbReference type="GO" id="GO:0016020">
    <property type="term" value="C:membrane"/>
    <property type="evidence" value="ECO:0007669"/>
    <property type="project" value="InterPro"/>
</dbReference>
<evidence type="ECO:0000313" key="2">
    <source>
        <dbReference type="EMBL" id="KAB7507845.1"/>
    </source>
</evidence>
<dbReference type="SUPFAM" id="SSF63712">
    <property type="entry name" value="Nicotinic receptor ligand binding domain-like"/>
    <property type="match status" value="1"/>
</dbReference>
<dbReference type="OrthoDB" id="410315at2759"/>
<sequence length="130" mass="14981">AAGTDIDHFGNSELTVYNIGIVEWAPPAILSVPCTLNLKFWPYDVQKCEIFLISGSRDGFQVDVQLYNNESEIEISGFMRTKHSWQIVEAKQTRHSSKYYETREYFLYLNFLFTIKRNSPTFGAFVIVPA</sequence>
<keyword evidence="3" id="KW-1185">Reference proteome</keyword>
<name>A0A5N5TNU7_9CRUS</name>
<dbReference type="Proteomes" id="UP000326759">
    <property type="component" value="Unassembled WGS sequence"/>
</dbReference>